<feature type="chain" id="PRO_5039248552" evidence="2">
    <location>
        <begin position="32"/>
        <end position="308"/>
    </location>
</feature>
<evidence type="ECO:0000259" key="3">
    <source>
        <dbReference type="PROSITE" id="PS51272"/>
    </source>
</evidence>
<reference evidence="4" key="2">
    <citation type="journal article" date="2021" name="PeerJ">
        <title>Extensive microbial diversity within the chicken gut microbiome revealed by metagenomics and culture.</title>
        <authorList>
            <person name="Gilroy R."/>
            <person name="Ravi A."/>
            <person name="Getino M."/>
            <person name="Pursley I."/>
            <person name="Horton D.L."/>
            <person name="Alikhan N.F."/>
            <person name="Baker D."/>
            <person name="Gharbi K."/>
            <person name="Hall N."/>
            <person name="Watson M."/>
            <person name="Adriaenssens E.M."/>
            <person name="Foster-Nyarko E."/>
            <person name="Jarju S."/>
            <person name="Secka A."/>
            <person name="Antonio M."/>
            <person name="Oren A."/>
            <person name="Chaudhuri R.R."/>
            <person name="La Ragione R."/>
            <person name="Hildebrand F."/>
            <person name="Pallen M.J."/>
        </authorList>
    </citation>
    <scope>NUCLEOTIDE SEQUENCE</scope>
    <source>
        <strain evidence="4">ChiGjej3B3-7149</strain>
    </source>
</reference>
<feature type="domain" description="SLH" evidence="3">
    <location>
        <begin position="191"/>
        <end position="257"/>
    </location>
</feature>
<dbReference type="AlphaFoldDB" id="A0A9D1DKD9"/>
<reference evidence="4" key="1">
    <citation type="submission" date="2020-10" db="EMBL/GenBank/DDBJ databases">
        <authorList>
            <person name="Gilroy R."/>
        </authorList>
    </citation>
    <scope>NUCLEOTIDE SEQUENCE</scope>
    <source>
        <strain evidence="4">ChiGjej3B3-7149</strain>
    </source>
</reference>
<organism evidence="4 5">
    <name type="scientific">Candidatus Scatomorpha intestinigallinarum</name>
    <dbReference type="NCBI Taxonomy" id="2840923"/>
    <lineage>
        <taxon>Bacteria</taxon>
        <taxon>Bacillati</taxon>
        <taxon>Bacillota</taxon>
        <taxon>Clostridia</taxon>
        <taxon>Eubacteriales</taxon>
        <taxon>Candidatus Scatomorpha</taxon>
    </lineage>
</organism>
<evidence type="ECO:0000313" key="4">
    <source>
        <dbReference type="EMBL" id="HIR54420.1"/>
    </source>
</evidence>
<sequence length="308" mass="32317">MYTRKGLTLCAALLLAAVALTALVPVLPARAEGNAPVAQNLELTTYRNVSVGGRLTAVDPDGDTLTFQITTEPTKGEIELTDDGRFVYTPETNRRGRDYFGFKAVDAGGNSSQEATVIIRIEKQKTRTTYSDLDGNACAYAATMLAEEGIFVGQQLGGSYVFEPDREVTRGEFLAMCMELGGDELLSAVAATGFADDDAIPVWQKPYVATALMDGVINGTESEGSAVFSAGDAVTVQEAAVMLNNVLGATDVPTAAFDSAVPAWASQATANLTACGVLAVSGRYTDSLTRADAAEMLAAAIAVRDSRE</sequence>
<accession>A0A9D1DKD9</accession>
<gene>
    <name evidence="4" type="ORF">IAD36_02310</name>
</gene>
<dbReference type="Gene3D" id="2.60.40.2810">
    <property type="match status" value="1"/>
</dbReference>
<comment type="caution">
    <text evidence="4">The sequence shown here is derived from an EMBL/GenBank/DDBJ whole genome shotgun (WGS) entry which is preliminary data.</text>
</comment>
<dbReference type="PROSITE" id="PS51272">
    <property type="entry name" value="SLH"/>
    <property type="match status" value="1"/>
</dbReference>
<proteinExistence type="predicted"/>
<evidence type="ECO:0000313" key="5">
    <source>
        <dbReference type="Proteomes" id="UP000824238"/>
    </source>
</evidence>
<dbReference type="EMBL" id="DVHH01000062">
    <property type="protein sequence ID" value="HIR54420.1"/>
    <property type="molecule type" value="Genomic_DNA"/>
</dbReference>
<evidence type="ECO:0000256" key="2">
    <source>
        <dbReference type="SAM" id="SignalP"/>
    </source>
</evidence>
<keyword evidence="2" id="KW-0732">Signal</keyword>
<dbReference type="Pfam" id="PF17963">
    <property type="entry name" value="Big_9"/>
    <property type="match status" value="1"/>
</dbReference>
<evidence type="ECO:0000256" key="1">
    <source>
        <dbReference type="ARBA" id="ARBA00022737"/>
    </source>
</evidence>
<dbReference type="Pfam" id="PF00395">
    <property type="entry name" value="SLH"/>
    <property type="match status" value="1"/>
</dbReference>
<protein>
    <submittedName>
        <fullName evidence="4">S-layer homology domain-containing protein</fullName>
    </submittedName>
</protein>
<dbReference type="Proteomes" id="UP000824238">
    <property type="component" value="Unassembled WGS sequence"/>
</dbReference>
<dbReference type="InterPro" id="IPR001119">
    <property type="entry name" value="SLH_dom"/>
</dbReference>
<name>A0A9D1DKD9_9FIRM</name>
<feature type="signal peptide" evidence="2">
    <location>
        <begin position="1"/>
        <end position="31"/>
    </location>
</feature>
<keyword evidence="1" id="KW-0677">Repeat</keyword>